<reference evidence="1" key="1">
    <citation type="submission" date="2021-06" db="EMBL/GenBank/DDBJ databases">
        <authorList>
            <person name="Kallberg Y."/>
            <person name="Tangrot J."/>
            <person name="Rosling A."/>
        </authorList>
    </citation>
    <scope>NUCLEOTIDE SEQUENCE</scope>
    <source>
        <strain evidence="1">UK204</strain>
    </source>
</reference>
<proteinExistence type="predicted"/>
<sequence length="58" mass="6839">MPPLSKQQVYLKKHNQNVHKVVTLLETESTDSDENSVLWYTKELDNNKILLELKEDIK</sequence>
<evidence type="ECO:0000313" key="2">
    <source>
        <dbReference type="Proteomes" id="UP000789570"/>
    </source>
</evidence>
<comment type="caution">
    <text evidence="1">The sequence shown here is derived from an EMBL/GenBank/DDBJ whole genome shotgun (WGS) entry which is preliminary data.</text>
</comment>
<dbReference type="Proteomes" id="UP000789570">
    <property type="component" value="Unassembled WGS sequence"/>
</dbReference>
<dbReference type="AlphaFoldDB" id="A0A9N9C537"/>
<evidence type="ECO:0000313" key="1">
    <source>
        <dbReference type="EMBL" id="CAG8588044.1"/>
    </source>
</evidence>
<dbReference type="EMBL" id="CAJVPQ010002216">
    <property type="protein sequence ID" value="CAG8588044.1"/>
    <property type="molecule type" value="Genomic_DNA"/>
</dbReference>
<protein>
    <submittedName>
        <fullName evidence="1">6937_t:CDS:1</fullName>
    </submittedName>
</protein>
<organism evidence="1 2">
    <name type="scientific">Funneliformis caledonium</name>
    <dbReference type="NCBI Taxonomy" id="1117310"/>
    <lineage>
        <taxon>Eukaryota</taxon>
        <taxon>Fungi</taxon>
        <taxon>Fungi incertae sedis</taxon>
        <taxon>Mucoromycota</taxon>
        <taxon>Glomeromycotina</taxon>
        <taxon>Glomeromycetes</taxon>
        <taxon>Glomerales</taxon>
        <taxon>Glomeraceae</taxon>
        <taxon>Funneliformis</taxon>
    </lineage>
</organism>
<name>A0A9N9C537_9GLOM</name>
<keyword evidence="2" id="KW-1185">Reference proteome</keyword>
<accession>A0A9N9C537</accession>
<gene>
    <name evidence="1" type="ORF">FCALED_LOCUS7944</name>
</gene>